<proteinExistence type="predicted"/>
<dbReference type="EMBL" id="JARKIE010000420">
    <property type="protein sequence ID" value="KAJ7640941.1"/>
    <property type="molecule type" value="Genomic_DNA"/>
</dbReference>
<evidence type="ECO:0000313" key="3">
    <source>
        <dbReference type="Proteomes" id="UP001221757"/>
    </source>
</evidence>
<feature type="compositionally biased region" description="Acidic residues" evidence="1">
    <location>
        <begin position="63"/>
        <end position="78"/>
    </location>
</feature>
<evidence type="ECO:0000256" key="1">
    <source>
        <dbReference type="SAM" id="MobiDB-lite"/>
    </source>
</evidence>
<sequence>MSSRRNGICTPYLDIRFLGQTTEGIYREDPLDCIHPDTINRYYGVAGARRRRPRNQTGAGIASDDEGESNADGPSVEEEVENQMGADLAQNIRHEPSDFLELLEGLLEQPDAMPEDYGVLEDEWEEEDYPEIEIVKPGTRGEELVIALPRPDWFPRAARWAQALDLLTRFLDKIEGTESASGNEDGSQDLGSDDSE</sequence>
<gene>
    <name evidence="2" type="ORF">B0H17DRAFT_1216458</name>
</gene>
<dbReference type="Proteomes" id="UP001221757">
    <property type="component" value="Unassembled WGS sequence"/>
</dbReference>
<organism evidence="2 3">
    <name type="scientific">Mycena rosella</name>
    <name type="common">Pink bonnet</name>
    <name type="synonym">Agaricus rosellus</name>
    <dbReference type="NCBI Taxonomy" id="1033263"/>
    <lineage>
        <taxon>Eukaryota</taxon>
        <taxon>Fungi</taxon>
        <taxon>Dikarya</taxon>
        <taxon>Basidiomycota</taxon>
        <taxon>Agaricomycotina</taxon>
        <taxon>Agaricomycetes</taxon>
        <taxon>Agaricomycetidae</taxon>
        <taxon>Agaricales</taxon>
        <taxon>Marasmiineae</taxon>
        <taxon>Mycenaceae</taxon>
        <taxon>Mycena</taxon>
    </lineage>
</organism>
<protein>
    <submittedName>
        <fullName evidence="2">Uncharacterized protein</fullName>
    </submittedName>
</protein>
<feature type="region of interest" description="Disordered" evidence="1">
    <location>
        <begin position="176"/>
        <end position="196"/>
    </location>
</feature>
<dbReference type="AlphaFoldDB" id="A0AAD7C742"/>
<feature type="region of interest" description="Disordered" evidence="1">
    <location>
        <begin position="49"/>
        <end position="78"/>
    </location>
</feature>
<comment type="caution">
    <text evidence="2">The sequence shown here is derived from an EMBL/GenBank/DDBJ whole genome shotgun (WGS) entry which is preliminary data.</text>
</comment>
<accession>A0AAD7C742</accession>
<evidence type="ECO:0000313" key="2">
    <source>
        <dbReference type="EMBL" id="KAJ7640941.1"/>
    </source>
</evidence>
<keyword evidence="3" id="KW-1185">Reference proteome</keyword>
<name>A0AAD7C742_MYCRO</name>
<reference evidence="2" key="1">
    <citation type="submission" date="2023-03" db="EMBL/GenBank/DDBJ databases">
        <title>Massive genome expansion in bonnet fungi (Mycena s.s.) driven by repeated elements and novel gene families across ecological guilds.</title>
        <authorList>
            <consortium name="Lawrence Berkeley National Laboratory"/>
            <person name="Harder C.B."/>
            <person name="Miyauchi S."/>
            <person name="Viragh M."/>
            <person name="Kuo A."/>
            <person name="Thoen E."/>
            <person name="Andreopoulos B."/>
            <person name="Lu D."/>
            <person name="Skrede I."/>
            <person name="Drula E."/>
            <person name="Henrissat B."/>
            <person name="Morin E."/>
            <person name="Kohler A."/>
            <person name="Barry K."/>
            <person name="LaButti K."/>
            <person name="Morin E."/>
            <person name="Salamov A."/>
            <person name="Lipzen A."/>
            <person name="Mereny Z."/>
            <person name="Hegedus B."/>
            <person name="Baldrian P."/>
            <person name="Stursova M."/>
            <person name="Weitz H."/>
            <person name="Taylor A."/>
            <person name="Grigoriev I.V."/>
            <person name="Nagy L.G."/>
            <person name="Martin F."/>
            <person name="Kauserud H."/>
        </authorList>
    </citation>
    <scope>NUCLEOTIDE SEQUENCE</scope>
    <source>
        <strain evidence="2">CBHHK067</strain>
    </source>
</reference>